<dbReference type="HAMAP" id="MF_00167">
    <property type="entry name" value="CsrA"/>
    <property type="match status" value="1"/>
</dbReference>
<dbReference type="AlphaFoldDB" id="A0A2S6HMH1"/>
<gene>
    <name evidence="6" type="primary">csrA</name>
    <name evidence="7" type="ORF">BXY41_11319</name>
</gene>
<dbReference type="Gene3D" id="2.60.40.4380">
    <property type="entry name" value="Translational regulator CsrA"/>
    <property type="match status" value="1"/>
</dbReference>
<dbReference type="PANTHER" id="PTHR34984">
    <property type="entry name" value="CARBON STORAGE REGULATOR"/>
    <property type="match status" value="1"/>
</dbReference>
<keyword evidence="5 6" id="KW-0694">RNA-binding</keyword>
<dbReference type="RefSeq" id="WP_104438771.1">
    <property type="nucleotide sequence ID" value="NZ_PTJA01000013.1"/>
</dbReference>
<dbReference type="InterPro" id="IPR003751">
    <property type="entry name" value="CsrA"/>
</dbReference>
<evidence type="ECO:0000256" key="1">
    <source>
        <dbReference type="ARBA" id="ARBA00022490"/>
    </source>
</evidence>
<dbReference type="InterPro" id="IPR036107">
    <property type="entry name" value="CsrA_sf"/>
</dbReference>
<evidence type="ECO:0000256" key="2">
    <source>
        <dbReference type="ARBA" id="ARBA00022491"/>
    </source>
</evidence>
<keyword evidence="8" id="KW-1185">Reference proteome</keyword>
<sequence>MLILQRKKEQSLNIGDNISITILEIGNDWVKLAIDAPRDISILRSELVEAASANQEAVSLPLNAGSISKIKDFFSEKKENSENT</sequence>
<dbReference type="GO" id="GO:0006402">
    <property type="term" value="P:mRNA catabolic process"/>
    <property type="evidence" value="ECO:0007669"/>
    <property type="project" value="InterPro"/>
</dbReference>
<dbReference type="Pfam" id="PF02599">
    <property type="entry name" value="CsrA"/>
    <property type="match status" value="1"/>
</dbReference>
<evidence type="ECO:0000256" key="4">
    <source>
        <dbReference type="ARBA" id="ARBA00022845"/>
    </source>
</evidence>
<dbReference type="Proteomes" id="UP000237749">
    <property type="component" value="Unassembled WGS sequence"/>
</dbReference>
<dbReference type="EMBL" id="PTJA01000013">
    <property type="protein sequence ID" value="PPK78689.1"/>
    <property type="molecule type" value="Genomic_DNA"/>
</dbReference>
<comment type="similarity">
    <text evidence="6">Belongs to the CsrA/RsmA family.</text>
</comment>
<dbReference type="PANTHER" id="PTHR34984:SF1">
    <property type="entry name" value="CARBON STORAGE REGULATOR"/>
    <property type="match status" value="1"/>
</dbReference>
<evidence type="ECO:0000256" key="5">
    <source>
        <dbReference type="ARBA" id="ARBA00022884"/>
    </source>
</evidence>
<accession>A0A2S6HMH1</accession>
<dbReference type="GO" id="GO:0005829">
    <property type="term" value="C:cytosol"/>
    <property type="evidence" value="ECO:0007669"/>
    <property type="project" value="TreeGrafter"/>
</dbReference>
<protein>
    <recommendedName>
        <fullName evidence="6">Translational regulator CsrA</fullName>
    </recommendedName>
</protein>
<evidence type="ECO:0000313" key="8">
    <source>
        <dbReference type="Proteomes" id="UP000237749"/>
    </source>
</evidence>
<dbReference type="GO" id="GO:1902208">
    <property type="term" value="P:regulation of bacterial-type flagellum assembly"/>
    <property type="evidence" value="ECO:0007669"/>
    <property type="project" value="UniProtKB-UniRule"/>
</dbReference>
<comment type="subunit">
    <text evidence="6">Homodimer; the beta-strands of each monomer intercalate to form a hydrophobic core, while the alpha-helices form wings that extend away from the core.</text>
</comment>
<evidence type="ECO:0000313" key="7">
    <source>
        <dbReference type="EMBL" id="PPK78689.1"/>
    </source>
</evidence>
<evidence type="ECO:0000256" key="6">
    <source>
        <dbReference type="HAMAP-Rule" id="MF_00167"/>
    </source>
</evidence>
<dbReference type="GO" id="GO:0044781">
    <property type="term" value="P:bacterial-type flagellum organization"/>
    <property type="evidence" value="ECO:0007669"/>
    <property type="project" value="UniProtKB-KW"/>
</dbReference>
<keyword evidence="1 6" id="KW-0963">Cytoplasm</keyword>
<dbReference type="GO" id="GO:0045947">
    <property type="term" value="P:negative regulation of translational initiation"/>
    <property type="evidence" value="ECO:0007669"/>
    <property type="project" value="UniProtKB-UniRule"/>
</dbReference>
<dbReference type="SUPFAM" id="SSF117130">
    <property type="entry name" value="CsrA-like"/>
    <property type="match status" value="1"/>
</dbReference>
<keyword evidence="4 6" id="KW-0810">Translation regulation</keyword>
<dbReference type="OrthoDB" id="9809061at2"/>
<organism evidence="7 8">
    <name type="scientific">Lacrimispora xylanisolvens</name>
    <dbReference type="NCBI Taxonomy" id="384636"/>
    <lineage>
        <taxon>Bacteria</taxon>
        <taxon>Bacillati</taxon>
        <taxon>Bacillota</taxon>
        <taxon>Clostridia</taxon>
        <taxon>Lachnospirales</taxon>
        <taxon>Lachnospiraceae</taxon>
        <taxon>Lacrimispora</taxon>
    </lineage>
</organism>
<comment type="caution">
    <text evidence="7">The sequence shown here is derived from an EMBL/GenBank/DDBJ whole genome shotgun (WGS) entry which is preliminary data.</text>
</comment>
<dbReference type="GO" id="GO:0006109">
    <property type="term" value="P:regulation of carbohydrate metabolic process"/>
    <property type="evidence" value="ECO:0007669"/>
    <property type="project" value="InterPro"/>
</dbReference>
<keyword evidence="3 6" id="KW-1005">Bacterial flagellum biogenesis</keyword>
<comment type="subcellular location">
    <subcellularLocation>
        <location evidence="6">Cytoplasm</location>
    </subcellularLocation>
</comment>
<evidence type="ECO:0000256" key="3">
    <source>
        <dbReference type="ARBA" id="ARBA00022795"/>
    </source>
</evidence>
<name>A0A2S6HMH1_9FIRM</name>
<dbReference type="GO" id="GO:0048027">
    <property type="term" value="F:mRNA 5'-UTR binding"/>
    <property type="evidence" value="ECO:0007669"/>
    <property type="project" value="UniProtKB-UniRule"/>
</dbReference>
<reference evidence="7 8" key="1">
    <citation type="submission" date="2018-02" db="EMBL/GenBank/DDBJ databases">
        <title>Genomic Encyclopedia of Archaeal and Bacterial Type Strains, Phase II (KMG-II): from individual species to whole genera.</title>
        <authorList>
            <person name="Goeker M."/>
        </authorList>
    </citation>
    <scope>NUCLEOTIDE SEQUENCE [LARGE SCALE GENOMIC DNA]</scope>
    <source>
        <strain evidence="7 8">DSM 3808</strain>
    </source>
</reference>
<proteinExistence type="inferred from homology"/>
<keyword evidence="2 6" id="KW-0678">Repressor</keyword>
<comment type="function">
    <text evidence="6">A translational regulator that binds mRNA to regulate translation initiation and/or mRNA stability. Usually binds in the 5'-UTR at or near the Shine-Dalgarno sequence preventing ribosome-binding, thus repressing translation. Its main target seems to be the major flagellin gene, while its function is anatagonized by FliW.</text>
</comment>